<dbReference type="GO" id="GO:0005524">
    <property type="term" value="F:ATP binding"/>
    <property type="evidence" value="ECO:0007669"/>
    <property type="project" value="InterPro"/>
</dbReference>
<dbReference type="GO" id="GO:0004715">
    <property type="term" value="F:non-membrane spanning protein tyrosine kinase activity"/>
    <property type="evidence" value="ECO:0007669"/>
    <property type="project" value="TreeGrafter"/>
</dbReference>
<evidence type="ECO:0000313" key="4">
    <source>
        <dbReference type="Proteomes" id="UP000678393"/>
    </source>
</evidence>
<organism evidence="3 4">
    <name type="scientific">Candidula unifasciata</name>
    <dbReference type="NCBI Taxonomy" id="100452"/>
    <lineage>
        <taxon>Eukaryota</taxon>
        <taxon>Metazoa</taxon>
        <taxon>Spiralia</taxon>
        <taxon>Lophotrochozoa</taxon>
        <taxon>Mollusca</taxon>
        <taxon>Gastropoda</taxon>
        <taxon>Heterobranchia</taxon>
        <taxon>Euthyneura</taxon>
        <taxon>Panpulmonata</taxon>
        <taxon>Eupulmonata</taxon>
        <taxon>Stylommatophora</taxon>
        <taxon>Helicina</taxon>
        <taxon>Helicoidea</taxon>
        <taxon>Geomitridae</taxon>
        <taxon>Candidula</taxon>
    </lineage>
</organism>
<sequence>NATAAIYLEEATKTKESDIGAFLIHESLDKFGTYHVRVRLSRNSPNDHNTPSSGIIECLPGGQLKLTMGEQEFTFDHCCQVRSHLTSRCGPQVAASPNTFSVLADINEEFQETKPEYYGPHTTSEDVQIESTGLLAMNKDLLRVSEIPALLQKKTRDFFIFNEKSKLILKSKDIINMDWVQKLKKYTVAAFREGLVKLQTLYRIKKTSFLKYYCMVLDPKFSVLMEFTPHHDVLTFICENPQSVAQKVNIMDQIIKILIVMEKHNIYHGNLRLRKFYAFVPHGSKQITVKLGDPGIVSHFDDLNLKNIHNVERAPWLSPERRNNLKKITYESEVYAMGTTLYELLCQSDQFSQDLKLSRGENMLTYLETNKHLPRPTFLEDNNREPSSEEDEGKKLVPEALEVLERIWKIILMCWEKDQAYRPLISTLNSKME</sequence>
<reference evidence="3" key="1">
    <citation type="submission" date="2021-04" db="EMBL/GenBank/DDBJ databases">
        <authorList>
            <consortium name="Molecular Ecology Group"/>
        </authorList>
    </citation>
    <scope>NUCLEOTIDE SEQUENCE</scope>
</reference>
<dbReference type="Gene3D" id="1.10.510.10">
    <property type="entry name" value="Transferase(Phosphotransferase) domain 1"/>
    <property type="match status" value="1"/>
</dbReference>
<feature type="domain" description="Protein kinase" evidence="2">
    <location>
        <begin position="144"/>
        <end position="433"/>
    </location>
</feature>
<dbReference type="InterPro" id="IPR051286">
    <property type="entry name" value="JAK"/>
</dbReference>
<protein>
    <recommendedName>
        <fullName evidence="2">Protein kinase domain-containing protein</fullName>
    </recommendedName>
</protein>
<dbReference type="InterPro" id="IPR000719">
    <property type="entry name" value="Prot_kinase_dom"/>
</dbReference>
<dbReference type="AlphaFoldDB" id="A0A8S3YDK5"/>
<keyword evidence="4" id="KW-1185">Reference proteome</keyword>
<dbReference type="Pfam" id="PF07714">
    <property type="entry name" value="PK_Tyr_Ser-Thr"/>
    <property type="match status" value="1"/>
</dbReference>
<dbReference type="GO" id="GO:0035556">
    <property type="term" value="P:intracellular signal transduction"/>
    <property type="evidence" value="ECO:0007669"/>
    <property type="project" value="TreeGrafter"/>
</dbReference>
<dbReference type="EMBL" id="CAJHNH020000102">
    <property type="protein sequence ID" value="CAG5115303.1"/>
    <property type="molecule type" value="Genomic_DNA"/>
</dbReference>
<dbReference type="SMART" id="SM00220">
    <property type="entry name" value="S_TKc"/>
    <property type="match status" value="1"/>
</dbReference>
<dbReference type="InterPro" id="IPR001245">
    <property type="entry name" value="Ser-Thr/Tyr_kinase_cat_dom"/>
</dbReference>
<evidence type="ECO:0000256" key="1">
    <source>
        <dbReference type="SAM" id="MobiDB-lite"/>
    </source>
</evidence>
<accession>A0A8S3YDK5</accession>
<dbReference type="GO" id="GO:0030154">
    <property type="term" value="P:cell differentiation"/>
    <property type="evidence" value="ECO:0007669"/>
    <property type="project" value="TreeGrafter"/>
</dbReference>
<dbReference type="GO" id="GO:0005829">
    <property type="term" value="C:cytosol"/>
    <property type="evidence" value="ECO:0007669"/>
    <property type="project" value="TreeGrafter"/>
</dbReference>
<name>A0A8S3YDK5_9EUPU</name>
<dbReference type="PROSITE" id="PS50011">
    <property type="entry name" value="PROTEIN_KINASE_DOM"/>
    <property type="match status" value="1"/>
</dbReference>
<dbReference type="GO" id="GO:0019221">
    <property type="term" value="P:cytokine-mediated signaling pathway"/>
    <property type="evidence" value="ECO:0007669"/>
    <property type="project" value="TreeGrafter"/>
</dbReference>
<dbReference type="GO" id="GO:0007259">
    <property type="term" value="P:cell surface receptor signaling pathway via JAK-STAT"/>
    <property type="evidence" value="ECO:0007669"/>
    <property type="project" value="TreeGrafter"/>
</dbReference>
<comment type="caution">
    <text evidence="3">The sequence shown here is derived from an EMBL/GenBank/DDBJ whole genome shotgun (WGS) entry which is preliminary data.</text>
</comment>
<dbReference type="Proteomes" id="UP000678393">
    <property type="component" value="Unassembled WGS sequence"/>
</dbReference>
<gene>
    <name evidence="3" type="ORF">CUNI_LOCUS861</name>
</gene>
<dbReference type="OrthoDB" id="6109907at2759"/>
<proteinExistence type="predicted"/>
<dbReference type="GO" id="GO:0005126">
    <property type="term" value="F:cytokine receptor binding"/>
    <property type="evidence" value="ECO:0007669"/>
    <property type="project" value="TreeGrafter"/>
</dbReference>
<evidence type="ECO:0000259" key="2">
    <source>
        <dbReference type="PROSITE" id="PS50011"/>
    </source>
</evidence>
<feature type="non-terminal residue" evidence="3">
    <location>
        <position position="433"/>
    </location>
</feature>
<evidence type="ECO:0000313" key="3">
    <source>
        <dbReference type="EMBL" id="CAG5115303.1"/>
    </source>
</evidence>
<dbReference type="InterPro" id="IPR011009">
    <property type="entry name" value="Kinase-like_dom_sf"/>
</dbReference>
<dbReference type="SUPFAM" id="SSF56112">
    <property type="entry name" value="Protein kinase-like (PK-like)"/>
    <property type="match status" value="1"/>
</dbReference>
<feature type="compositionally biased region" description="Basic and acidic residues" evidence="1">
    <location>
        <begin position="381"/>
        <end position="394"/>
    </location>
</feature>
<dbReference type="PANTHER" id="PTHR45807:SF7">
    <property type="entry name" value="TYROSINE-PROTEIN KINASE HOPSCOTCH"/>
    <property type="match status" value="1"/>
</dbReference>
<feature type="non-terminal residue" evidence="3">
    <location>
        <position position="1"/>
    </location>
</feature>
<dbReference type="PANTHER" id="PTHR45807">
    <property type="entry name" value="TYROSINE-PROTEIN KINASE HOPSCOTCH"/>
    <property type="match status" value="1"/>
</dbReference>
<feature type="region of interest" description="Disordered" evidence="1">
    <location>
        <begin position="375"/>
        <end position="394"/>
    </location>
</feature>